<organism evidence="7 8">
    <name type="scientific">Couchioplanes caeruleus subsp. caeruleus</name>
    <dbReference type="NCBI Taxonomy" id="56427"/>
    <lineage>
        <taxon>Bacteria</taxon>
        <taxon>Bacillati</taxon>
        <taxon>Actinomycetota</taxon>
        <taxon>Actinomycetes</taxon>
        <taxon>Micromonosporales</taxon>
        <taxon>Micromonosporaceae</taxon>
        <taxon>Couchioplanes</taxon>
    </lineage>
</organism>
<proteinExistence type="inferred from homology"/>
<accession>A0A1K0GF71</accession>
<comment type="caution">
    <text evidence="7">The sequence shown here is derived from an EMBL/GenBank/DDBJ whole genome shotgun (WGS) entry which is preliminary data.</text>
</comment>
<dbReference type="InterPro" id="IPR000073">
    <property type="entry name" value="AB_hydrolase_1"/>
</dbReference>
<dbReference type="Proteomes" id="UP000182486">
    <property type="component" value="Unassembled WGS sequence"/>
</dbReference>
<dbReference type="EMBL" id="MEIA01000007">
    <property type="protein sequence ID" value="OJF15898.1"/>
    <property type="molecule type" value="Genomic_DNA"/>
</dbReference>
<dbReference type="InterPro" id="IPR051601">
    <property type="entry name" value="Serine_prot/Carboxylest_S33"/>
</dbReference>
<evidence type="ECO:0000259" key="6">
    <source>
        <dbReference type="Pfam" id="PF08386"/>
    </source>
</evidence>
<keyword evidence="2" id="KW-0378">Hydrolase</keyword>
<name>A0A1K0GF71_9ACTN</name>
<evidence type="ECO:0000256" key="4">
    <source>
        <dbReference type="SAM" id="SignalP"/>
    </source>
</evidence>
<evidence type="ECO:0000259" key="5">
    <source>
        <dbReference type="Pfam" id="PF00561"/>
    </source>
</evidence>
<dbReference type="AlphaFoldDB" id="A0A1K0GF71"/>
<dbReference type="InterPro" id="IPR029058">
    <property type="entry name" value="AB_hydrolase_fold"/>
</dbReference>
<feature type="region of interest" description="Disordered" evidence="3">
    <location>
        <begin position="553"/>
        <end position="610"/>
    </location>
</feature>
<feature type="chain" id="PRO_5009664331" evidence="4">
    <location>
        <begin position="28"/>
        <end position="610"/>
    </location>
</feature>
<dbReference type="SUPFAM" id="SSF53474">
    <property type="entry name" value="alpha/beta-Hydrolases"/>
    <property type="match status" value="1"/>
</dbReference>
<feature type="signal peptide" evidence="4">
    <location>
        <begin position="1"/>
        <end position="27"/>
    </location>
</feature>
<feature type="domain" description="Peptidase S33 tripeptidyl aminopeptidase-like C-terminal" evidence="6">
    <location>
        <begin position="442"/>
        <end position="546"/>
    </location>
</feature>
<dbReference type="Gene3D" id="3.40.50.1820">
    <property type="entry name" value="alpha/beta hydrolase"/>
    <property type="match status" value="2"/>
</dbReference>
<dbReference type="GO" id="GO:0016787">
    <property type="term" value="F:hydrolase activity"/>
    <property type="evidence" value="ECO:0007669"/>
    <property type="project" value="UniProtKB-KW"/>
</dbReference>
<evidence type="ECO:0000256" key="1">
    <source>
        <dbReference type="ARBA" id="ARBA00010088"/>
    </source>
</evidence>
<evidence type="ECO:0000256" key="2">
    <source>
        <dbReference type="ARBA" id="ARBA00022801"/>
    </source>
</evidence>
<feature type="compositionally biased region" description="Basic and acidic residues" evidence="3">
    <location>
        <begin position="565"/>
        <end position="580"/>
    </location>
</feature>
<evidence type="ECO:0000313" key="7">
    <source>
        <dbReference type="EMBL" id="OJF15898.1"/>
    </source>
</evidence>
<protein>
    <submittedName>
        <fullName evidence="7">Transporter</fullName>
    </submittedName>
</protein>
<dbReference type="PANTHER" id="PTHR43248:SF25">
    <property type="entry name" value="AB HYDROLASE-1 DOMAIN-CONTAINING PROTEIN-RELATED"/>
    <property type="match status" value="1"/>
</dbReference>
<dbReference type="Pfam" id="PF08386">
    <property type="entry name" value="Abhydrolase_4"/>
    <property type="match status" value="1"/>
</dbReference>
<evidence type="ECO:0000256" key="3">
    <source>
        <dbReference type="SAM" id="MobiDB-lite"/>
    </source>
</evidence>
<dbReference type="RefSeq" id="WP_071802844.1">
    <property type="nucleotide sequence ID" value="NZ_MEIA01000007.1"/>
</dbReference>
<evidence type="ECO:0000313" key="8">
    <source>
        <dbReference type="Proteomes" id="UP000182486"/>
    </source>
</evidence>
<dbReference type="InterPro" id="IPR013595">
    <property type="entry name" value="Pept_S33_TAP-like_C"/>
</dbReference>
<reference evidence="7 8" key="1">
    <citation type="submission" date="2016-09" db="EMBL/GenBank/DDBJ databases">
        <title>Couchioplanes caeruleus draft genome sequence.</title>
        <authorList>
            <person name="Sheehan J."/>
            <person name="Caffrey P."/>
        </authorList>
    </citation>
    <scope>NUCLEOTIDE SEQUENCE [LARGE SCALE GENOMIC DNA]</scope>
    <source>
        <strain evidence="7 8">DSM 43634</strain>
    </source>
</reference>
<comment type="similarity">
    <text evidence="1">Belongs to the peptidase S33 family.</text>
</comment>
<sequence length="610" mass="64445">MPTTKRLLTATLCGALLAASAAPPAFAAPIEPPATTAMAQAPDKTSAVEKKRVDSVKTPKLGWYPCYGHGECATVKLPLDYDKPNGATTEIAVLRVKAKNQRAKIGSLFVNPGGPGGSGTQIALAAPQFLSESVLERFDIVGVDPRGIASSQNVRCFASVGDQTKAYAGLNVAFPYGKAEEVAYVKSAKAMGRGCSTTGKPLSGAMSTAEVARDMDVLRRAVGDRKLTFLGFSYGSALGQYYANMFPDRVRAITVDGVINPVNWTGAAKTRNVTLDDRLRSADGAYKALIEILKRCDTAGETHCTFAAGDPVKNFATLTEKLKAKPAAITDELGTSTITYADFIGGLLGLLYSPFAGEEVIGLTTLVWDAVNPDGSVTAARQAAARSTLAKRIADARRAAPARDFPYDNGLETFAGVACTDGLHPKDAASWPALTAKSDKRAPYFGRAWAWSTAACAANTWTVRDEDAYRGPFTKRTAAPVLVVGNYWDPATNYIEAVESAKLLPNSRLLSSTNWGHTAYGTSKCATDAIDTYLLTGTLPAVGTVCEGDIQPFTEPLAGDQPDEPTARKADRADESKAEIATDAPPTSDEAKQLPPVTVRVPASTLNGTR</sequence>
<dbReference type="PANTHER" id="PTHR43248">
    <property type="entry name" value="2-SUCCINYL-6-HYDROXY-2,4-CYCLOHEXADIENE-1-CARBOXYLATE SYNTHASE"/>
    <property type="match status" value="1"/>
</dbReference>
<feature type="domain" description="AB hydrolase-1" evidence="5">
    <location>
        <begin position="108"/>
        <end position="261"/>
    </location>
</feature>
<keyword evidence="8" id="KW-1185">Reference proteome</keyword>
<dbReference type="Pfam" id="PF00561">
    <property type="entry name" value="Abhydrolase_1"/>
    <property type="match status" value="1"/>
</dbReference>
<gene>
    <name evidence="7" type="ORF">BG844_01275</name>
</gene>
<keyword evidence="4" id="KW-0732">Signal</keyword>